<keyword evidence="3" id="KW-1185">Reference proteome</keyword>
<feature type="region of interest" description="Disordered" evidence="1">
    <location>
        <begin position="99"/>
        <end position="168"/>
    </location>
</feature>
<comment type="caution">
    <text evidence="2">The sequence shown here is derived from an EMBL/GenBank/DDBJ whole genome shotgun (WGS) entry which is preliminary data.</text>
</comment>
<dbReference type="RefSeq" id="WP_070354308.1">
    <property type="nucleotide sequence ID" value="NZ_CP043474.1"/>
</dbReference>
<feature type="compositionally biased region" description="Basic residues" evidence="1">
    <location>
        <begin position="100"/>
        <end position="110"/>
    </location>
</feature>
<dbReference type="AlphaFoldDB" id="A0A1E8Q3C9"/>
<dbReference type="Proteomes" id="UP000178953">
    <property type="component" value="Unassembled WGS sequence"/>
</dbReference>
<accession>A0A1E8Q3C9</accession>
<gene>
    <name evidence="2" type="ORF">BEL07_17090</name>
</gene>
<evidence type="ECO:0000313" key="3">
    <source>
        <dbReference type="Proteomes" id="UP000178953"/>
    </source>
</evidence>
<evidence type="ECO:0000313" key="2">
    <source>
        <dbReference type="EMBL" id="OFJ52559.1"/>
    </source>
</evidence>
<sequence length="168" mass="18880">MTDARIPDRWLQDRRLQRLNDAHFRAFITSLVWSVTNRTDGVIEPEDLGLIPNFAAKSVQAMVAAGLWQPLEKGWLITDYVVTQTSKDQLVALENMRARERQKKARQRAQKKGDGAAVPGTVPGDVPWDNTGQDRPGKDRPGEGDHPTSVPDHPRWRGAGSDPFQEYN</sequence>
<proteinExistence type="predicted"/>
<evidence type="ECO:0000256" key="1">
    <source>
        <dbReference type="SAM" id="MobiDB-lite"/>
    </source>
</evidence>
<organism evidence="2 3">
    <name type="scientific">Mycolicibacterium grossiae</name>
    <dbReference type="NCBI Taxonomy" id="1552759"/>
    <lineage>
        <taxon>Bacteria</taxon>
        <taxon>Bacillati</taxon>
        <taxon>Actinomycetota</taxon>
        <taxon>Actinomycetes</taxon>
        <taxon>Mycobacteriales</taxon>
        <taxon>Mycobacteriaceae</taxon>
        <taxon>Mycolicibacterium</taxon>
    </lineage>
</organism>
<dbReference type="EMBL" id="MCHX01000038">
    <property type="protein sequence ID" value="OFJ52559.1"/>
    <property type="molecule type" value="Genomic_DNA"/>
</dbReference>
<dbReference type="OrthoDB" id="5058140at2"/>
<reference evidence="2 3" key="1">
    <citation type="submission" date="2016-09" db="EMBL/GenBank/DDBJ databases">
        <title>genome sequence of Mycobacterium sp. 739 SCH.</title>
        <authorList>
            <person name="Greninger A.L."/>
            <person name="Qin X."/>
            <person name="Jerome K."/>
            <person name="Vora S."/>
            <person name="Quinn K."/>
        </authorList>
    </citation>
    <scope>NUCLEOTIDE SEQUENCE [LARGE SCALE GENOMIC DNA]</scope>
    <source>
        <strain evidence="2 3">SCH</strain>
    </source>
</reference>
<feature type="compositionally biased region" description="Basic and acidic residues" evidence="1">
    <location>
        <begin position="135"/>
        <end position="146"/>
    </location>
</feature>
<protein>
    <submittedName>
        <fullName evidence="2">Uncharacterized protein</fullName>
    </submittedName>
</protein>
<name>A0A1E8Q3C9_9MYCO</name>